<proteinExistence type="inferred from homology"/>
<organism evidence="2 3">
    <name type="scientific">Gymnopilus dilepis</name>
    <dbReference type="NCBI Taxonomy" id="231916"/>
    <lineage>
        <taxon>Eukaryota</taxon>
        <taxon>Fungi</taxon>
        <taxon>Dikarya</taxon>
        <taxon>Basidiomycota</taxon>
        <taxon>Agaricomycotina</taxon>
        <taxon>Agaricomycetes</taxon>
        <taxon>Agaricomycetidae</taxon>
        <taxon>Agaricales</taxon>
        <taxon>Agaricineae</taxon>
        <taxon>Hymenogastraceae</taxon>
        <taxon>Gymnopilus</taxon>
    </lineage>
</organism>
<dbReference type="AlphaFoldDB" id="A0A409WSZ9"/>
<dbReference type="InParanoid" id="A0A409WSZ9"/>
<gene>
    <name evidence="2" type="ORF">CVT26_013574</name>
</gene>
<accession>A0A409WSZ9</accession>
<dbReference type="PANTHER" id="PTHR18444:SF9">
    <property type="entry name" value="UPF0538 PROTEIN C2ORF76"/>
    <property type="match status" value="1"/>
</dbReference>
<evidence type="ECO:0000313" key="2">
    <source>
        <dbReference type="EMBL" id="PPQ81599.1"/>
    </source>
</evidence>
<dbReference type="InterPro" id="IPR018794">
    <property type="entry name" value="UPF0538"/>
</dbReference>
<evidence type="ECO:0000256" key="1">
    <source>
        <dbReference type="ARBA" id="ARBA00007176"/>
    </source>
</evidence>
<comment type="similarity">
    <text evidence="1">Belongs to the UPF0538 family.</text>
</comment>
<comment type="caution">
    <text evidence="2">The sequence shown here is derived from an EMBL/GenBank/DDBJ whole genome shotgun (WGS) entry which is preliminary data.</text>
</comment>
<reference evidence="2 3" key="1">
    <citation type="journal article" date="2018" name="Evol. Lett.">
        <title>Horizontal gene cluster transfer increased hallucinogenic mushroom diversity.</title>
        <authorList>
            <person name="Reynolds H.T."/>
            <person name="Vijayakumar V."/>
            <person name="Gluck-Thaler E."/>
            <person name="Korotkin H.B."/>
            <person name="Matheny P.B."/>
            <person name="Slot J.C."/>
        </authorList>
    </citation>
    <scope>NUCLEOTIDE SEQUENCE [LARGE SCALE GENOMIC DNA]</scope>
    <source>
        <strain evidence="2 3">SRW20</strain>
    </source>
</reference>
<dbReference type="Pfam" id="PF10209">
    <property type="entry name" value="DUF2340"/>
    <property type="match status" value="2"/>
</dbReference>
<dbReference type="Proteomes" id="UP000284706">
    <property type="component" value="Unassembled WGS sequence"/>
</dbReference>
<dbReference type="EMBL" id="NHYE01004850">
    <property type="protein sequence ID" value="PPQ81599.1"/>
    <property type="molecule type" value="Genomic_DNA"/>
</dbReference>
<protein>
    <submittedName>
        <fullName evidence="2">Uncharacterized protein</fullName>
    </submittedName>
</protein>
<name>A0A409WSZ9_9AGAR</name>
<dbReference type="OrthoDB" id="937at2759"/>
<keyword evidence="3" id="KW-1185">Reference proteome</keyword>
<sequence>MLANELKPKNDATITVRIIKSFKYRTERSLVLHHVDLTATTVAQLKQAALQGLSFRLTMRALSHSFSLSHCLTVRLETISHRSPRSLLSRLVFLALSFCHPPDTLKLYTKAHGAKTSNLIINLDHDDWILNNDDAILADLGFENETEVSFFNRKDYEEFKQNPEAGPNPLPSFLATDTRQIGRPAGMYDNAGIN</sequence>
<dbReference type="PANTHER" id="PTHR18444">
    <property type="entry name" value="UPF0538 FAMILY MEMBER"/>
    <property type="match status" value="1"/>
</dbReference>
<evidence type="ECO:0000313" key="3">
    <source>
        <dbReference type="Proteomes" id="UP000284706"/>
    </source>
</evidence>
<dbReference type="FunCoup" id="A0A409WSZ9">
    <property type="interactions" value="20"/>
</dbReference>